<dbReference type="EMBL" id="JAFBFC010000003">
    <property type="protein sequence ID" value="MBM7702884.1"/>
    <property type="molecule type" value="Genomic_DNA"/>
</dbReference>
<keyword evidence="1" id="KW-1133">Transmembrane helix</keyword>
<comment type="caution">
    <text evidence="2">The sequence shown here is derived from an EMBL/GenBank/DDBJ whole genome shotgun (WGS) entry which is preliminary data.</text>
</comment>
<keyword evidence="1" id="KW-0812">Transmembrane</keyword>
<gene>
    <name evidence="2" type="ORF">JOC83_001731</name>
</gene>
<reference evidence="2 3" key="1">
    <citation type="submission" date="2021-01" db="EMBL/GenBank/DDBJ databases">
        <title>Genomic Encyclopedia of Type Strains, Phase IV (KMG-IV): sequencing the most valuable type-strain genomes for metagenomic binning, comparative biology and taxonomic classification.</title>
        <authorList>
            <person name="Goeker M."/>
        </authorList>
    </citation>
    <scope>NUCLEOTIDE SEQUENCE [LARGE SCALE GENOMIC DNA]</scope>
    <source>
        <strain evidence="2 3">DSM 104297</strain>
    </source>
</reference>
<keyword evidence="1" id="KW-0472">Membrane</keyword>
<dbReference type="Pfam" id="PF04657">
    <property type="entry name" value="DMT_YdcZ"/>
    <property type="match status" value="1"/>
</dbReference>
<protein>
    <submittedName>
        <fullName evidence="2">Transporter family-2 protein</fullName>
    </submittedName>
</protein>
<sequence length="153" mass="16468">MSMVMLIGAIIGGIVLSAQSSINGAFSNRVGTIQGVFFTFFTGMVFLTIAVVFFGQGNITMIFEVPKWQLTAALLGITYLILIILAVPKIGVTAANIATIIGQLVAGMVIDHFGWFGGLQISLDTERVLAMIFMLLALYFIFKSNKQSHVNAS</sequence>
<evidence type="ECO:0000313" key="3">
    <source>
        <dbReference type="Proteomes" id="UP000809829"/>
    </source>
</evidence>
<evidence type="ECO:0000313" key="2">
    <source>
        <dbReference type="EMBL" id="MBM7702884.1"/>
    </source>
</evidence>
<dbReference type="RefSeq" id="WP_205186261.1">
    <property type="nucleotide sequence ID" value="NZ_JAFBFC010000003.1"/>
</dbReference>
<feature type="transmembrane region" description="Helical" evidence="1">
    <location>
        <begin position="128"/>
        <end position="145"/>
    </location>
</feature>
<organism evidence="2 3">
    <name type="scientific">Priestia iocasae</name>
    <dbReference type="NCBI Taxonomy" id="2291674"/>
    <lineage>
        <taxon>Bacteria</taxon>
        <taxon>Bacillati</taxon>
        <taxon>Bacillota</taxon>
        <taxon>Bacilli</taxon>
        <taxon>Bacillales</taxon>
        <taxon>Bacillaceae</taxon>
        <taxon>Priestia</taxon>
    </lineage>
</organism>
<dbReference type="PANTHER" id="PTHR34821:SF2">
    <property type="entry name" value="INNER MEMBRANE PROTEIN YDCZ"/>
    <property type="match status" value="1"/>
</dbReference>
<dbReference type="InterPro" id="IPR006750">
    <property type="entry name" value="YdcZ"/>
</dbReference>
<feature type="transmembrane region" description="Helical" evidence="1">
    <location>
        <begin position="36"/>
        <end position="56"/>
    </location>
</feature>
<dbReference type="PANTHER" id="PTHR34821">
    <property type="entry name" value="INNER MEMBRANE PROTEIN YDCZ"/>
    <property type="match status" value="1"/>
</dbReference>
<name>A0ABS2QTW3_9BACI</name>
<feature type="transmembrane region" description="Helical" evidence="1">
    <location>
        <begin position="93"/>
        <end position="116"/>
    </location>
</feature>
<dbReference type="Proteomes" id="UP000809829">
    <property type="component" value="Unassembled WGS sequence"/>
</dbReference>
<keyword evidence="3" id="KW-1185">Reference proteome</keyword>
<feature type="transmembrane region" description="Helical" evidence="1">
    <location>
        <begin position="68"/>
        <end position="87"/>
    </location>
</feature>
<evidence type="ECO:0000256" key="1">
    <source>
        <dbReference type="SAM" id="Phobius"/>
    </source>
</evidence>
<proteinExistence type="predicted"/>
<accession>A0ABS2QTW3</accession>